<dbReference type="EMBL" id="VOBL01000008">
    <property type="protein sequence ID" value="KAA0977149.1"/>
    <property type="molecule type" value="Genomic_DNA"/>
</dbReference>
<gene>
    <name evidence="1" type="ORF">FQ154_09630</name>
</gene>
<accession>A0A5B0EIN6</accession>
<dbReference type="Proteomes" id="UP000323856">
    <property type="component" value="Unassembled WGS sequence"/>
</dbReference>
<reference evidence="1 2" key="1">
    <citation type="submission" date="2019-07" db="EMBL/GenBank/DDBJ databases">
        <title>Analysis of the biochemical properties, biological activity and biotechnological potential of siderophores and biosurfactants produced by Antarctic psychrotolerant bacteria.</title>
        <authorList>
            <person name="Styczynski M."/>
            <person name="Krucon T."/>
            <person name="Decewicz P."/>
            <person name="Dziewit L."/>
        </authorList>
    </citation>
    <scope>NUCLEOTIDE SEQUENCE [LARGE SCALE GENOMIC DNA]</scope>
    <source>
        <strain evidence="1 2">ANT_H27</strain>
    </source>
</reference>
<organism evidence="1 2">
    <name type="scientific">Paeniglutamicibacter gangotriensis</name>
    <dbReference type="NCBI Taxonomy" id="254787"/>
    <lineage>
        <taxon>Bacteria</taxon>
        <taxon>Bacillati</taxon>
        <taxon>Actinomycetota</taxon>
        <taxon>Actinomycetes</taxon>
        <taxon>Micrococcales</taxon>
        <taxon>Micrococcaceae</taxon>
        <taxon>Paeniglutamicibacter</taxon>
    </lineage>
</organism>
<dbReference type="RefSeq" id="WP_149619533.1">
    <property type="nucleotide sequence ID" value="NZ_VOBL01000008.1"/>
</dbReference>
<sequence length="252" mass="27027">MSLSQRTEAIISERAATYSHGTLTALLKYANVGDKDPGKEKPGGSWNNIPTRISTALGKNPSKETLIALATKILNDRASIDSEPEWVEDLRGSLLTDGFSLNITGEKWEISPVGSGEVPLSPQVSNLEAALLTHGFTVAANHYQQAFSSFKAQSWEACNASTRATVESFIVGVATQKAGFVPAPNQGGGGHAITALNNANMFEPGEHDYVKGFWKMSHTNGSHPGLSSNEEALFRFSAATSALTFFINRWTP</sequence>
<dbReference type="AlphaFoldDB" id="A0A5B0EIN6"/>
<evidence type="ECO:0000313" key="2">
    <source>
        <dbReference type="Proteomes" id="UP000323856"/>
    </source>
</evidence>
<dbReference type="OrthoDB" id="4533185at2"/>
<proteinExistence type="predicted"/>
<evidence type="ECO:0000313" key="1">
    <source>
        <dbReference type="EMBL" id="KAA0977149.1"/>
    </source>
</evidence>
<comment type="caution">
    <text evidence="1">The sequence shown here is derived from an EMBL/GenBank/DDBJ whole genome shotgun (WGS) entry which is preliminary data.</text>
</comment>
<protein>
    <submittedName>
        <fullName evidence="1">Uncharacterized protein</fullName>
    </submittedName>
</protein>
<name>A0A5B0EIN6_9MICC</name>